<accession>A0ABN0Y3P1</accession>
<dbReference type="Gene3D" id="1.10.3630.10">
    <property type="entry name" value="yeast vps74-n-term truncation variant domain like"/>
    <property type="match status" value="1"/>
</dbReference>
<comment type="caution">
    <text evidence="5">The sequence shown here is derived from an EMBL/GenBank/DDBJ whole genome shotgun (WGS) entry which is preliminary data.</text>
</comment>
<keyword evidence="2" id="KW-0333">Golgi apparatus</keyword>
<name>A0ABN0Y3P1_9ACTN</name>
<gene>
    <name evidence="5" type="ORF">GCM10010319_70760</name>
</gene>
<comment type="subcellular location">
    <subcellularLocation>
        <location evidence="1">Golgi apparatus membrane</location>
        <topology evidence="1">Peripheral membrane protein</topology>
        <orientation evidence="1">Cytoplasmic side</orientation>
    </subcellularLocation>
</comment>
<evidence type="ECO:0000313" key="5">
    <source>
        <dbReference type="EMBL" id="GAA0382157.1"/>
    </source>
</evidence>
<dbReference type="EMBL" id="BAAABW010000044">
    <property type="protein sequence ID" value="GAA0382157.1"/>
    <property type="molecule type" value="Genomic_DNA"/>
</dbReference>
<reference evidence="5 6" key="1">
    <citation type="journal article" date="2019" name="Int. J. Syst. Evol. Microbiol.">
        <title>The Global Catalogue of Microorganisms (GCM) 10K type strain sequencing project: providing services to taxonomists for standard genome sequencing and annotation.</title>
        <authorList>
            <consortium name="The Broad Institute Genomics Platform"/>
            <consortium name="The Broad Institute Genome Sequencing Center for Infectious Disease"/>
            <person name="Wu L."/>
            <person name="Ma J."/>
        </authorList>
    </citation>
    <scope>NUCLEOTIDE SEQUENCE [LARGE SCALE GENOMIC DNA]</scope>
    <source>
        <strain evidence="5 6">JCM 4565</strain>
    </source>
</reference>
<evidence type="ECO:0000256" key="3">
    <source>
        <dbReference type="ARBA" id="ARBA00023121"/>
    </source>
</evidence>
<dbReference type="Proteomes" id="UP001500063">
    <property type="component" value="Unassembled WGS sequence"/>
</dbReference>
<dbReference type="InterPro" id="IPR008628">
    <property type="entry name" value="GPP34-like"/>
</dbReference>
<evidence type="ECO:0000256" key="1">
    <source>
        <dbReference type="ARBA" id="ARBA00004255"/>
    </source>
</evidence>
<sequence>MDAAPGRPVEPGDLSLALAGAELIDLLAAGAVALDGDRIVPDGRPAVADRVLDQAAQSLTREAPYESVTDWLWCRGRGLAAVYLAALEADGQLTRHRRRLPFRTERTVPTDSPGRRFAADEPVLAALATAVGIRDDEPAEAPGAFGDAVEAVLAAVGDALMDLEAVRQRRAIEQAAFDNVWRGF</sequence>
<protein>
    <submittedName>
        <fullName evidence="5">GPP34 family phosphoprotein</fullName>
    </submittedName>
</protein>
<proteinExistence type="predicted"/>
<keyword evidence="6" id="KW-1185">Reference proteome</keyword>
<evidence type="ECO:0000256" key="4">
    <source>
        <dbReference type="ARBA" id="ARBA00023136"/>
    </source>
</evidence>
<evidence type="ECO:0000313" key="6">
    <source>
        <dbReference type="Proteomes" id="UP001500063"/>
    </source>
</evidence>
<dbReference type="Pfam" id="PF05719">
    <property type="entry name" value="GPP34"/>
    <property type="match status" value="1"/>
</dbReference>
<keyword evidence="3" id="KW-0446">Lipid-binding</keyword>
<keyword evidence="4" id="KW-0472">Membrane</keyword>
<dbReference type="InterPro" id="IPR038261">
    <property type="entry name" value="GPP34-like_sf"/>
</dbReference>
<evidence type="ECO:0000256" key="2">
    <source>
        <dbReference type="ARBA" id="ARBA00023034"/>
    </source>
</evidence>
<organism evidence="5 6">
    <name type="scientific">Streptomyces blastmyceticus</name>
    <dbReference type="NCBI Taxonomy" id="68180"/>
    <lineage>
        <taxon>Bacteria</taxon>
        <taxon>Bacillati</taxon>
        <taxon>Actinomycetota</taxon>
        <taxon>Actinomycetes</taxon>
        <taxon>Kitasatosporales</taxon>
        <taxon>Streptomycetaceae</taxon>
        <taxon>Streptomyces</taxon>
    </lineage>
</organism>